<dbReference type="Pfam" id="PF02737">
    <property type="entry name" value="3HCDH_N"/>
    <property type="match status" value="1"/>
</dbReference>
<dbReference type="EMBL" id="JMCC02000076">
    <property type="protein sequence ID" value="KIG14237.1"/>
    <property type="molecule type" value="Genomic_DNA"/>
</dbReference>
<sequence length="785" mass="84745">MGAGIAAHLANAGIRTYLLDIVPRGVDTDAPKAARNKLALGALKALPKAKPPALMHKDFAARITPGNFEDDLAKAVSQSDIVIEAIVERLDIKQSVFKQVAAAAQDHTILATNTSGIPIGDIAEALPEAARERLLGLHFFNPPRWMHLLEVIPSKYTAQRYVDDVARFSDRVLGKGVVLCRDTPNFIGNRIGIGEMLLTFAATAEGKYTIEEVDALNSKPIGRPKTGSYRLGDMVGLDVAGHVIRNLRDALSGDPAADNFDPLYDKMQISPALQTLLDNNWLGDKSGQGFYKKSKDAQGNRAILSFDLETREYRPRIEPAFPELKGIRGSASAMVNKAMRLEGRAGEFYRKVYLPLFNYSATLTGKICDTPKQIDDAMKWGYGWGMGPFELMDAAGPAWCAAQMAEMGIEPAPAITKLLAQGEDATWYKGRPGNQQVFDGESYVDVPTPAGMLILAAHKPEGEIHSNTSAALIDIGDGVALLEFRSKANVLDEGVVKLMAEAPELLRERGFVGLVIGSQDDHFCRGANLLQIGMAAMQKKWDELDLAVNTLQQTLMNLRHGALPVVVAPYGQTLGGGCEVSMHADHIQAGADLFMGLVEIAVGVLPAGGGMKEIARRASAHADQLKAGEVFDWVRRGFEAAATGNVSMSAFEARATGWLRPSDGITFHKNRVVADAKQAALSLAASNYVPPDRNEPIHVMGAPGGANLVLGIHEFGWGGFASEHDQLIGTKMIHVLSGGMKPTAGTVTAQQLLDLEREAFLSLCGTQKTLERIQHMLDKRKPLRN</sequence>
<feature type="domain" description="3-hydroxyacyl-CoA dehydrogenase C-terminal" evidence="8">
    <location>
        <begin position="186"/>
        <end position="292"/>
    </location>
</feature>
<keyword evidence="2" id="KW-0276">Fatty acid metabolism</keyword>
<reference evidence="10 11" key="1">
    <citation type="submission" date="2014-12" db="EMBL/GenBank/DDBJ databases">
        <title>Genome assembly of Enhygromyxa salina DSM 15201.</title>
        <authorList>
            <person name="Sharma G."/>
            <person name="Subramanian S."/>
        </authorList>
    </citation>
    <scope>NUCLEOTIDE SEQUENCE [LARGE SCALE GENOMIC DNA]</scope>
    <source>
        <strain evidence="10 11">DSM 15201</strain>
    </source>
</reference>
<protein>
    <submittedName>
        <fullName evidence="10">Enoyl-CoA hydratase</fullName>
    </submittedName>
</protein>
<dbReference type="Gene3D" id="1.10.1040.50">
    <property type="match status" value="1"/>
</dbReference>
<evidence type="ECO:0000256" key="2">
    <source>
        <dbReference type="ARBA" id="ARBA00022832"/>
    </source>
</evidence>
<evidence type="ECO:0000313" key="11">
    <source>
        <dbReference type="Proteomes" id="UP000031599"/>
    </source>
</evidence>
<proteinExistence type="predicted"/>
<dbReference type="GO" id="GO:0070403">
    <property type="term" value="F:NAD+ binding"/>
    <property type="evidence" value="ECO:0007669"/>
    <property type="project" value="InterPro"/>
</dbReference>
<comment type="catalytic activity">
    <reaction evidence="7">
        <text>a (3S)-3-hydroxyacyl-CoA + NAD(+) = a 3-oxoacyl-CoA + NADH + H(+)</text>
        <dbReference type="Rhea" id="RHEA:22432"/>
        <dbReference type="ChEBI" id="CHEBI:15378"/>
        <dbReference type="ChEBI" id="CHEBI:57318"/>
        <dbReference type="ChEBI" id="CHEBI:57540"/>
        <dbReference type="ChEBI" id="CHEBI:57945"/>
        <dbReference type="ChEBI" id="CHEBI:90726"/>
        <dbReference type="EC" id="1.1.1.35"/>
    </reaction>
</comment>
<dbReference type="Pfam" id="PF00378">
    <property type="entry name" value="ECH_1"/>
    <property type="match status" value="1"/>
</dbReference>
<comment type="caution">
    <text evidence="10">The sequence shown here is derived from an EMBL/GenBank/DDBJ whole genome shotgun (WGS) entry which is preliminary data.</text>
</comment>
<keyword evidence="6" id="KW-0443">Lipid metabolism</keyword>
<accession>A0A0C2D276</accession>
<dbReference type="AlphaFoldDB" id="A0A0C2D276"/>
<evidence type="ECO:0000313" key="10">
    <source>
        <dbReference type="EMBL" id="KIG14237.1"/>
    </source>
</evidence>
<gene>
    <name evidence="10" type="ORF">DB30_06986</name>
</gene>
<keyword evidence="3" id="KW-0442">Lipid degradation</keyword>
<evidence type="ECO:0000256" key="3">
    <source>
        <dbReference type="ARBA" id="ARBA00022963"/>
    </source>
</evidence>
<dbReference type="InterPro" id="IPR006176">
    <property type="entry name" value="3-OHacyl-CoA_DH_NAD-bd"/>
</dbReference>
<dbReference type="Gene3D" id="3.90.226.10">
    <property type="entry name" value="2-enoyl-CoA Hydratase, Chain A, domain 1"/>
    <property type="match status" value="1"/>
</dbReference>
<dbReference type="Proteomes" id="UP000031599">
    <property type="component" value="Unassembled WGS sequence"/>
</dbReference>
<feature type="domain" description="3-hydroxyacyl-CoA dehydrogenase NAD binding" evidence="9">
    <location>
        <begin position="1"/>
        <end position="182"/>
    </location>
</feature>
<dbReference type="InterPro" id="IPR008927">
    <property type="entry name" value="6-PGluconate_DH-like_C_sf"/>
</dbReference>
<feature type="domain" description="3-hydroxyacyl-CoA dehydrogenase C-terminal" evidence="8">
    <location>
        <begin position="352"/>
        <end position="406"/>
    </location>
</feature>
<dbReference type="InterPro" id="IPR001753">
    <property type="entry name" value="Enoyl-CoA_hydra/iso"/>
</dbReference>
<evidence type="ECO:0000256" key="5">
    <source>
        <dbReference type="ARBA" id="ARBA00023027"/>
    </source>
</evidence>
<dbReference type="SUPFAM" id="SSF51735">
    <property type="entry name" value="NAD(P)-binding Rossmann-fold domains"/>
    <property type="match status" value="1"/>
</dbReference>
<evidence type="ECO:0000259" key="9">
    <source>
        <dbReference type="Pfam" id="PF02737"/>
    </source>
</evidence>
<dbReference type="PANTHER" id="PTHR48075">
    <property type="entry name" value="3-HYDROXYACYL-COA DEHYDROGENASE FAMILY PROTEIN"/>
    <property type="match status" value="1"/>
</dbReference>
<dbReference type="PANTHER" id="PTHR48075:SF7">
    <property type="entry name" value="3-HYDROXYACYL-COA DEHYDROGENASE-RELATED"/>
    <property type="match status" value="1"/>
</dbReference>
<dbReference type="SUPFAM" id="SSF52096">
    <property type="entry name" value="ClpP/crotonase"/>
    <property type="match status" value="1"/>
</dbReference>
<organism evidence="10 11">
    <name type="scientific">Enhygromyxa salina</name>
    <dbReference type="NCBI Taxonomy" id="215803"/>
    <lineage>
        <taxon>Bacteria</taxon>
        <taxon>Pseudomonadati</taxon>
        <taxon>Myxococcota</taxon>
        <taxon>Polyangia</taxon>
        <taxon>Nannocystales</taxon>
        <taxon>Nannocystaceae</taxon>
        <taxon>Enhygromyxa</taxon>
    </lineage>
</organism>
<dbReference type="InterPro" id="IPR029045">
    <property type="entry name" value="ClpP/crotonase-like_dom_sf"/>
</dbReference>
<evidence type="ECO:0000256" key="1">
    <source>
        <dbReference type="ARBA" id="ARBA00005005"/>
    </source>
</evidence>
<evidence type="ECO:0000256" key="6">
    <source>
        <dbReference type="ARBA" id="ARBA00023098"/>
    </source>
</evidence>
<dbReference type="Pfam" id="PF00725">
    <property type="entry name" value="3HCDH"/>
    <property type="match status" value="2"/>
</dbReference>
<dbReference type="UniPathway" id="UPA00659"/>
<name>A0A0C2D276_9BACT</name>
<evidence type="ECO:0000256" key="7">
    <source>
        <dbReference type="ARBA" id="ARBA00049556"/>
    </source>
</evidence>
<evidence type="ECO:0000256" key="4">
    <source>
        <dbReference type="ARBA" id="ARBA00023002"/>
    </source>
</evidence>
<dbReference type="InterPro" id="IPR006108">
    <property type="entry name" value="3HC_DH_C"/>
</dbReference>
<dbReference type="GO" id="GO:0003857">
    <property type="term" value="F:(3S)-3-hydroxyacyl-CoA dehydrogenase (NAD+) activity"/>
    <property type="evidence" value="ECO:0007669"/>
    <property type="project" value="UniProtKB-EC"/>
</dbReference>
<dbReference type="GO" id="GO:0006635">
    <property type="term" value="P:fatty acid beta-oxidation"/>
    <property type="evidence" value="ECO:0007669"/>
    <property type="project" value="UniProtKB-UniPathway"/>
</dbReference>
<dbReference type="InterPro" id="IPR036291">
    <property type="entry name" value="NAD(P)-bd_dom_sf"/>
</dbReference>
<dbReference type="CDD" id="cd06558">
    <property type="entry name" value="crotonase-like"/>
    <property type="match status" value="1"/>
</dbReference>
<evidence type="ECO:0000259" key="8">
    <source>
        <dbReference type="Pfam" id="PF00725"/>
    </source>
</evidence>
<keyword evidence="5" id="KW-0520">NAD</keyword>
<dbReference type="Gene3D" id="3.40.50.720">
    <property type="entry name" value="NAD(P)-binding Rossmann-like Domain"/>
    <property type="match status" value="1"/>
</dbReference>
<keyword evidence="4" id="KW-0560">Oxidoreductase</keyword>
<comment type="pathway">
    <text evidence="1">Lipid metabolism; fatty acid beta-oxidation.</text>
</comment>
<dbReference type="SUPFAM" id="SSF48179">
    <property type="entry name" value="6-phosphogluconate dehydrogenase C-terminal domain-like"/>
    <property type="match status" value="2"/>
</dbReference>